<feature type="region of interest" description="Disordered" evidence="1">
    <location>
        <begin position="835"/>
        <end position="881"/>
    </location>
</feature>
<name>A0AAI8V9D0_9PEZI</name>
<feature type="compositionally biased region" description="Acidic residues" evidence="1">
    <location>
        <begin position="83"/>
        <end position="94"/>
    </location>
</feature>
<feature type="region of interest" description="Disordered" evidence="1">
    <location>
        <begin position="322"/>
        <end position="536"/>
    </location>
</feature>
<feature type="compositionally biased region" description="Low complexity" evidence="1">
    <location>
        <begin position="767"/>
        <end position="781"/>
    </location>
</feature>
<feature type="compositionally biased region" description="Low complexity" evidence="1">
    <location>
        <begin position="292"/>
        <end position="305"/>
    </location>
</feature>
<sequence length="1116" mass="122472">MTKVQKAKTDVPSRADSFNRMLELEKKCKTQIMKAVRRSSGLPSLSISVPPSPTQTLAVRTDGSDESLPPGKDERTKTVMFSDPEEDVDIDLSDESSICHSPSWEQYGQKKKKKPKKRETEQSRKEEDDKGPKKRNRLSKFQLQGIPGVKPLTATDRSISAPELELYSKHDKGSALASATALRDIMTNRQGAGKGLAHEVKAKPKSRGFLSSFRLQHGNVAAVQKIMETRTSVDDNQYQQNEHLEAPSMQKAPATNTGADLSFTNPRKPPSIRSDVSNSTPVTSSQDKRSSWARSSISSGHGRSQSLLSSTLNKLKGPSYLYYHPTEDTDGAQTRRPSSSHEVKPVHERHREIPPEKVTETPLKPHLNPIEQVPHQPEHTFSPKPRRATTEPGPEILPRGRQHRTHAVQLRDPSSDYEPPAILPSKERRTQIETPLASTRDSVMALVMAQEKQSRNERLSQHTRPDPDRMGQVDDLRSYRSRGHESGRKRANSSQSNDHTHLHAENRMEPQQKPVVVPSNQSQSTSSLNGDQIDRLDVNRRCTQEEDPISVGTHALTIRPLSRSQDRSSSCVTSMRHAAPTVSPELGNIGEAVTPEGSTEQAEAVQENNSYEDLITFDFETPTTIQQPLQPHRSADYFAFVSEAYAPPALELRSPLDGKFPSPRIPEEPEEEDADDAFFLNHPDHSMGTATVDPVAYHAVSHAVTSHPKTTGKPLYEQKSKNSPAISAHQSDSDVPAFERLGIPPKAAKVLAGVETASASVSQPHQTEPSRGTSERSSSSTYDDAYLSPSPTTTPDSSRPGSRKGLPPSQAGESPETPIGPIAHSEEWVSRQLYRQPSVDSPSNSVSRATSRDNRTANLIGLDHQPTPTFMRRDGLTSNPSLVATPTSVTFAEVSREDLNDELANIFPRRTPLPPRAQSALELHSPTKAQVPPALKKPSLHAKRTKDQISSVSLPNSPPPELADEVLPRKSALKMPRNNSANDQSSSALIAASAAHLQEARRAAPVPLLPNSRALRPHYAHKSSSGSVKSAVSGGRTEPIAKMLVECCNCKFFHDMPSRVYECMAKPDSVVEDKLLGVSAAITTMVKCPWCAHGMTTQCCSGYAAVVYLKEKLHGK</sequence>
<reference evidence="2" key="1">
    <citation type="submission" date="2023-10" db="EMBL/GenBank/DDBJ databases">
        <authorList>
            <person name="Hackl T."/>
        </authorList>
    </citation>
    <scope>NUCLEOTIDE SEQUENCE</scope>
</reference>
<feature type="region of interest" description="Disordered" evidence="1">
    <location>
        <begin position="38"/>
        <end position="154"/>
    </location>
</feature>
<gene>
    <name evidence="2" type="ORF">KHLLAP_LOCUS895</name>
</gene>
<dbReference type="EMBL" id="CAUWAG010000003">
    <property type="protein sequence ID" value="CAJ2500427.1"/>
    <property type="molecule type" value="Genomic_DNA"/>
</dbReference>
<feature type="compositionally biased region" description="Polar residues" evidence="1">
    <location>
        <begin position="757"/>
        <end position="766"/>
    </location>
</feature>
<keyword evidence="3" id="KW-1185">Reference proteome</keyword>
<organism evidence="2 3">
    <name type="scientific">Anthostomella pinea</name>
    <dbReference type="NCBI Taxonomy" id="933095"/>
    <lineage>
        <taxon>Eukaryota</taxon>
        <taxon>Fungi</taxon>
        <taxon>Dikarya</taxon>
        <taxon>Ascomycota</taxon>
        <taxon>Pezizomycotina</taxon>
        <taxon>Sordariomycetes</taxon>
        <taxon>Xylariomycetidae</taxon>
        <taxon>Xylariales</taxon>
        <taxon>Xylariaceae</taxon>
        <taxon>Anthostomella</taxon>
    </lineage>
</organism>
<feature type="compositionally biased region" description="Polar residues" evidence="1">
    <location>
        <begin position="596"/>
        <end position="606"/>
    </location>
</feature>
<feature type="compositionally biased region" description="Polar residues" evidence="1">
    <location>
        <begin position="274"/>
        <end position="285"/>
    </location>
</feature>
<accession>A0AAI8V9D0</accession>
<dbReference type="AlphaFoldDB" id="A0AAI8V9D0"/>
<feature type="compositionally biased region" description="Basic and acidic residues" evidence="1">
    <location>
        <begin position="452"/>
        <end position="488"/>
    </location>
</feature>
<feature type="compositionally biased region" description="Polar residues" evidence="1">
    <location>
        <begin position="721"/>
        <end position="730"/>
    </location>
</feature>
<feature type="region of interest" description="Disordered" evidence="1">
    <location>
        <begin position="582"/>
        <end position="606"/>
    </location>
</feature>
<feature type="region of interest" description="Disordered" evidence="1">
    <location>
        <begin position="703"/>
        <end position="738"/>
    </location>
</feature>
<feature type="region of interest" description="Disordered" evidence="1">
    <location>
        <begin position="244"/>
        <end position="305"/>
    </location>
</feature>
<feature type="region of interest" description="Disordered" evidence="1">
    <location>
        <begin position="754"/>
        <end position="821"/>
    </location>
</feature>
<feature type="compositionally biased region" description="Basic and acidic residues" evidence="1">
    <location>
        <begin position="118"/>
        <end position="131"/>
    </location>
</feature>
<feature type="compositionally biased region" description="Polar residues" evidence="1">
    <location>
        <begin position="253"/>
        <end position="265"/>
    </location>
</feature>
<feature type="compositionally biased region" description="Basic and acidic residues" evidence="1">
    <location>
        <begin position="339"/>
        <end position="359"/>
    </location>
</feature>
<evidence type="ECO:0000313" key="3">
    <source>
        <dbReference type="Proteomes" id="UP001295740"/>
    </source>
</evidence>
<feature type="compositionally biased region" description="Polar residues" evidence="1">
    <location>
        <begin position="518"/>
        <end position="530"/>
    </location>
</feature>
<feature type="region of interest" description="Disordered" evidence="1">
    <location>
        <begin position="923"/>
        <end position="964"/>
    </location>
</feature>
<protein>
    <submittedName>
        <fullName evidence="2">Uu.00g032800.m01.CDS01</fullName>
    </submittedName>
</protein>
<comment type="caution">
    <text evidence="2">The sequence shown here is derived from an EMBL/GenBank/DDBJ whole genome shotgun (WGS) entry which is preliminary data.</text>
</comment>
<feature type="compositionally biased region" description="Low complexity" evidence="1">
    <location>
        <begin position="39"/>
        <end position="49"/>
    </location>
</feature>
<feature type="compositionally biased region" description="Polar residues" evidence="1">
    <location>
        <begin position="835"/>
        <end position="849"/>
    </location>
</feature>
<feature type="compositionally biased region" description="Polar residues" evidence="1">
    <location>
        <begin position="432"/>
        <end position="441"/>
    </location>
</feature>
<feature type="compositionally biased region" description="Basic and acidic residues" evidence="1">
    <location>
        <begin position="498"/>
        <end position="510"/>
    </location>
</feature>
<evidence type="ECO:0000313" key="2">
    <source>
        <dbReference type="EMBL" id="CAJ2500427.1"/>
    </source>
</evidence>
<feature type="compositionally biased region" description="Polar residues" evidence="1">
    <location>
        <begin position="95"/>
        <end position="106"/>
    </location>
</feature>
<evidence type="ECO:0000256" key="1">
    <source>
        <dbReference type="SAM" id="MobiDB-lite"/>
    </source>
</evidence>
<dbReference type="Proteomes" id="UP001295740">
    <property type="component" value="Unassembled WGS sequence"/>
</dbReference>
<feature type="compositionally biased region" description="Low complexity" evidence="1">
    <location>
        <begin position="788"/>
        <end position="800"/>
    </location>
</feature>
<proteinExistence type="predicted"/>